<dbReference type="Pfam" id="PF03105">
    <property type="entry name" value="SPX"/>
    <property type="match status" value="2"/>
</dbReference>
<comment type="similarity">
    <text evidence="3">Belongs to the pex2/pex10/pex12 family.</text>
</comment>
<dbReference type="GO" id="GO:0008081">
    <property type="term" value="F:phosphoric diester hydrolase activity"/>
    <property type="evidence" value="ECO:0007669"/>
    <property type="project" value="InterPro"/>
</dbReference>
<dbReference type="PANTHER" id="PTHR12888:SF0">
    <property type="entry name" value="PEROXISOME ASSEMBLY PROTEIN 12"/>
    <property type="match status" value="1"/>
</dbReference>
<evidence type="ECO:0000259" key="20">
    <source>
        <dbReference type="PROSITE" id="PS51382"/>
    </source>
</evidence>
<feature type="compositionally biased region" description="Polar residues" evidence="19">
    <location>
        <begin position="972"/>
        <end position="981"/>
    </location>
</feature>
<evidence type="ECO:0000313" key="22">
    <source>
        <dbReference type="EMBL" id="KAF9468907.1"/>
    </source>
</evidence>
<dbReference type="CDD" id="cd14483">
    <property type="entry name" value="SPX_PHO81_NUC-2_like"/>
    <property type="match status" value="1"/>
</dbReference>
<dbReference type="GO" id="GO:0006513">
    <property type="term" value="P:protein monoubiquitination"/>
    <property type="evidence" value="ECO:0007669"/>
    <property type="project" value="TreeGrafter"/>
</dbReference>
<reference evidence="22" key="1">
    <citation type="submission" date="2020-11" db="EMBL/GenBank/DDBJ databases">
        <authorList>
            <consortium name="DOE Joint Genome Institute"/>
            <person name="Ahrendt S."/>
            <person name="Riley R."/>
            <person name="Andreopoulos W."/>
            <person name="Labutti K."/>
            <person name="Pangilinan J."/>
            <person name="Ruiz-Duenas F.J."/>
            <person name="Barrasa J.M."/>
            <person name="Sanchez-Garcia M."/>
            <person name="Camarero S."/>
            <person name="Miyauchi S."/>
            <person name="Serrano A."/>
            <person name="Linde D."/>
            <person name="Babiker R."/>
            <person name="Drula E."/>
            <person name="Ayuso-Fernandez I."/>
            <person name="Pacheco R."/>
            <person name="Padilla G."/>
            <person name="Ferreira P."/>
            <person name="Barriuso J."/>
            <person name="Kellner H."/>
            <person name="Castanera R."/>
            <person name="Alfaro M."/>
            <person name="Ramirez L."/>
            <person name="Pisabarro A.G."/>
            <person name="Kuo A."/>
            <person name="Tritt A."/>
            <person name="Lipzen A."/>
            <person name="He G."/>
            <person name="Yan M."/>
            <person name="Ng V."/>
            <person name="Cullen D."/>
            <person name="Martin F."/>
            <person name="Rosso M.-N."/>
            <person name="Henrissat B."/>
            <person name="Hibbett D."/>
            <person name="Martinez A.T."/>
            <person name="Grigoriev I.V."/>
        </authorList>
    </citation>
    <scope>NUCLEOTIDE SEQUENCE</scope>
    <source>
        <strain evidence="22">CBS 247.69</strain>
    </source>
</reference>
<evidence type="ECO:0000256" key="1">
    <source>
        <dbReference type="ARBA" id="ARBA00004585"/>
    </source>
</evidence>
<dbReference type="Pfam" id="PF03009">
    <property type="entry name" value="GDPD"/>
    <property type="match status" value="1"/>
</dbReference>
<evidence type="ECO:0000256" key="17">
    <source>
        <dbReference type="ARBA" id="ARBA00034505"/>
    </source>
</evidence>
<evidence type="ECO:0000256" key="11">
    <source>
        <dbReference type="ARBA" id="ARBA00022927"/>
    </source>
</evidence>
<comment type="subunit">
    <text evidence="17">Component of the PEX2-PEX10-PEX12 retrotranslocation channel, composed of PEX2, PEX10 and PEX12.</text>
</comment>
<keyword evidence="12" id="KW-1133">Transmembrane helix</keyword>
<dbReference type="InterPro" id="IPR030395">
    <property type="entry name" value="GP_PDE_dom"/>
</dbReference>
<dbReference type="Gene3D" id="3.20.20.190">
    <property type="entry name" value="Phosphatidylinositol (PI) phosphodiesterase"/>
    <property type="match status" value="1"/>
</dbReference>
<feature type="domain" description="SPX" evidence="20">
    <location>
        <begin position="396"/>
        <end position="603"/>
    </location>
</feature>
<protein>
    <recommendedName>
        <fullName evidence="4">Peroxisome assembly protein 12</fullName>
    </recommendedName>
    <alternativeName>
        <fullName evidence="16">Peroxin-12</fullName>
    </alternativeName>
</protein>
<dbReference type="GO" id="GO:0006629">
    <property type="term" value="P:lipid metabolic process"/>
    <property type="evidence" value="ECO:0007669"/>
    <property type="project" value="InterPro"/>
</dbReference>
<dbReference type="SUPFAM" id="SSF57850">
    <property type="entry name" value="RING/U-box"/>
    <property type="match status" value="1"/>
</dbReference>
<dbReference type="GO" id="GO:0016562">
    <property type="term" value="P:protein import into peroxisome matrix, receptor recycling"/>
    <property type="evidence" value="ECO:0007669"/>
    <property type="project" value="UniProtKB-ARBA"/>
</dbReference>
<dbReference type="PRINTS" id="PR01415">
    <property type="entry name" value="ANKYRIN"/>
</dbReference>
<evidence type="ECO:0000259" key="21">
    <source>
        <dbReference type="PROSITE" id="PS51704"/>
    </source>
</evidence>
<dbReference type="SMART" id="SM00248">
    <property type="entry name" value="ANK"/>
    <property type="match status" value="7"/>
</dbReference>
<organism evidence="22 23">
    <name type="scientific">Collybia nuda</name>
    <dbReference type="NCBI Taxonomy" id="64659"/>
    <lineage>
        <taxon>Eukaryota</taxon>
        <taxon>Fungi</taxon>
        <taxon>Dikarya</taxon>
        <taxon>Basidiomycota</taxon>
        <taxon>Agaricomycotina</taxon>
        <taxon>Agaricomycetes</taxon>
        <taxon>Agaricomycetidae</taxon>
        <taxon>Agaricales</taxon>
        <taxon>Tricholomatineae</taxon>
        <taxon>Clitocybaceae</taxon>
        <taxon>Collybia</taxon>
    </lineage>
</organism>
<feature type="domain" description="GP-PDE" evidence="21">
    <location>
        <begin position="1193"/>
        <end position="1493"/>
    </location>
</feature>
<evidence type="ECO:0000256" key="8">
    <source>
        <dbReference type="ARBA" id="ARBA00022737"/>
    </source>
</evidence>
<dbReference type="PROSITE" id="PS50297">
    <property type="entry name" value="ANK_REP_REGION"/>
    <property type="match status" value="4"/>
</dbReference>
<evidence type="ECO:0000256" key="3">
    <source>
        <dbReference type="ARBA" id="ARBA00008704"/>
    </source>
</evidence>
<feature type="repeat" description="ANK" evidence="18">
    <location>
        <begin position="905"/>
        <end position="937"/>
    </location>
</feature>
<comment type="subcellular location">
    <subcellularLocation>
        <location evidence="1">Peroxisome membrane</location>
        <topology evidence="1">Multi-pass membrane protein</topology>
    </subcellularLocation>
</comment>
<sequence length="1493" mass="166636">MEFFNDLGTDPLKPSLFELVAQEQLRDLLQPALKYVLAVFAQRYPRYLLRIVNRHEEFYAFIMFFVERHYLNKHNASFSENFYGLKRRRRPFIETERAKAAVGGLPAGEALRSQEVGRSLLFLVGVPYMRAKAQDYYEELGGGVNSDILDEGMDARQLRALTDDTFKGKLRRGFKAAYPWLNTSFEVWLLLSNIAYLFDRTPFYRPWLSWIGVDLRRLGVEDFRAATLAAQNKLTPEKRRSIMARIRHLLVTSPNLLLDSLRLLLPTAIFFVKFLEWWYSPGSPARSLSTSPLGPAVPPPRMLSPHPQGIPFDKSSFGLCPVCHENINNATALPSGYVFCYRCAHDQVEKHGKCPITLLPARVWQLRKVLGISRLLHGIKQTLNSYTTNCKLLVKMKFGKQIQVQQVPGWSAYYLDYKFLKKIISSLVANRPASEAAALASGIRPSDILTQPSTPLSVTPVLQTSLNILEDSPGRPPIFSASGQDDDRGPDFRAHKAAFFFKLERELEKINAFYLQKEAELKLRMETLLSKRRAAAMRGLPDNTGEATQNHVEWSAVEEGFRLLERDLGKLQQYVEVNATGFRKILKKFDKRSTSTTKELYLSRQVDIQPVFNRQLISELSDTVAICLLDLTDLSSGLNFEGSAANDIFTRQITTERTIPMGPFRDLENNLRRAIAGSDKKAVTECVLYSDVLAQQNGGKSDVTRILWNVIIEAPPELADIIFSSLLSPFDFQYIDDINGRTCLHEAAIAGSLSLVNLCIQNGVIVDKTDLYGRNALHYASMHDHPIICQELLKAKLPPNILDRDNYTPLVYATMKGSVDCIRVLLDEGHIPVEPTIPLGDLIPLSLASQSGHVDVVLLLLHHGARCLPNSNGEYPMHLAAREGHVEVCKRLVHLEGWDTPDKYHEWTPLFHASRYGREACVKILLEAGARVDSTDELGHLAVHYAAWYGHHKCLSPLLRASETKPPMAQATALTKSPTSDADSRRGSSEIDLIPSLSLPPPIMPHRVYGHNYLDKNNLVQVSIGHPSRQSKGVPGVRLHHRLISPLFEDEYVLASTPLKLVMTTSPNVNSAPYSISLPQRNEKGFFSFQIPSLDDLSLEFSIYPNFGTKTIGRAVALPSLFSNIGNNQFFTLPILDTRLHVVGEVDFEVNIITPFQGVTLEVGGDVETYWKSMAMPTVSVSPSSPPQWPHRSNLIGSAQGSPSVHSISNTWGQALTISSLQGTYIHVVVQVTKDLHPVIYSERSLPNPDFDLSVCDITLTQFELIARRLGKDFEVYNNTEAINWPSKLAGSMLSLAQLLKILPLGVNISLELAYPSWAVKQTLPFRYQPNLNEFVDSVLRNIYDASVSQDAPYHRRKVVFASFSPDVCSVLNWKQPNYPVFFVSRGRVGKDINYASSLMALGSEEEGGPKLSSVGAVVEFARTNNLLGIFVDANLLAQVPSLIHGVRNAGLLVGIHGESSLVSSPKTEGSTVDAFFGEGKLVFVDSSMQELV</sequence>
<feature type="repeat" description="ANK" evidence="18">
    <location>
        <begin position="805"/>
        <end position="829"/>
    </location>
</feature>
<proteinExistence type="inferred from homology"/>
<evidence type="ECO:0000256" key="18">
    <source>
        <dbReference type="PROSITE-ProRule" id="PRU00023"/>
    </source>
</evidence>
<evidence type="ECO:0000256" key="4">
    <source>
        <dbReference type="ARBA" id="ARBA00018980"/>
    </source>
</evidence>
<evidence type="ECO:0000256" key="9">
    <source>
        <dbReference type="ARBA" id="ARBA00022771"/>
    </source>
</evidence>
<dbReference type="InterPro" id="IPR057506">
    <property type="entry name" value="C2_GPCPD1"/>
</dbReference>
<keyword evidence="23" id="KW-1185">Reference proteome</keyword>
<dbReference type="PROSITE" id="PS51382">
    <property type="entry name" value="SPX"/>
    <property type="match status" value="1"/>
</dbReference>
<dbReference type="GO" id="GO:0005778">
    <property type="term" value="C:peroxisomal membrane"/>
    <property type="evidence" value="ECO:0007669"/>
    <property type="project" value="UniProtKB-SubCell"/>
</dbReference>
<dbReference type="PROSITE" id="PS51704">
    <property type="entry name" value="GP_PDE"/>
    <property type="match status" value="1"/>
</dbReference>
<keyword evidence="11" id="KW-0653">Protein transport</keyword>
<dbReference type="PROSITE" id="PS50088">
    <property type="entry name" value="ANK_REPEAT"/>
    <property type="match status" value="4"/>
</dbReference>
<dbReference type="InterPro" id="IPR013083">
    <property type="entry name" value="Znf_RING/FYVE/PHD"/>
</dbReference>
<dbReference type="PANTHER" id="PTHR12888">
    <property type="entry name" value="PEROXISOME ASSEMBLY PROTEIN 12 PEROXIN-12"/>
    <property type="match status" value="1"/>
</dbReference>
<keyword evidence="14" id="KW-0472">Membrane</keyword>
<dbReference type="GO" id="GO:1990429">
    <property type="term" value="C:peroxisomal importomer complex"/>
    <property type="evidence" value="ECO:0007669"/>
    <property type="project" value="TreeGrafter"/>
</dbReference>
<dbReference type="Pfam" id="PF25329">
    <property type="entry name" value="C2_GDE1"/>
    <property type="match status" value="1"/>
</dbReference>
<dbReference type="InterPro" id="IPR004331">
    <property type="entry name" value="SPX_dom"/>
</dbReference>
<feature type="region of interest" description="Disordered" evidence="19">
    <location>
        <begin position="966"/>
        <end position="987"/>
    </location>
</feature>
<feature type="repeat" description="ANK" evidence="18">
    <location>
        <begin position="872"/>
        <end position="893"/>
    </location>
</feature>
<dbReference type="OrthoDB" id="1577640at2759"/>
<dbReference type="Pfam" id="PF04757">
    <property type="entry name" value="Pex2_Pex12"/>
    <property type="match status" value="1"/>
</dbReference>
<dbReference type="InterPro" id="IPR017946">
    <property type="entry name" value="PLC-like_Pdiesterase_TIM-brl"/>
</dbReference>
<keyword evidence="10" id="KW-0862">Zinc</keyword>
<gene>
    <name evidence="22" type="ORF">BDZ94DRAFT_1208040</name>
</gene>
<dbReference type="SMART" id="SM00184">
    <property type="entry name" value="RING"/>
    <property type="match status" value="1"/>
</dbReference>
<dbReference type="Proteomes" id="UP000807353">
    <property type="component" value="Unassembled WGS sequence"/>
</dbReference>
<dbReference type="CDD" id="cd16451">
    <property type="entry name" value="mRING_PEX12"/>
    <property type="match status" value="1"/>
</dbReference>
<dbReference type="EMBL" id="MU150231">
    <property type="protein sequence ID" value="KAF9468907.1"/>
    <property type="molecule type" value="Genomic_DNA"/>
</dbReference>
<evidence type="ECO:0000313" key="23">
    <source>
        <dbReference type="Proteomes" id="UP000807353"/>
    </source>
</evidence>
<feature type="repeat" description="ANK" evidence="18">
    <location>
        <begin position="739"/>
        <end position="771"/>
    </location>
</feature>
<keyword evidence="13 18" id="KW-0040">ANK repeat</keyword>
<evidence type="ECO:0000256" key="16">
    <source>
        <dbReference type="ARBA" id="ARBA00029692"/>
    </source>
</evidence>
<comment type="caution">
    <text evidence="22">The sequence shown here is derived from an EMBL/GenBank/DDBJ whole genome shotgun (WGS) entry which is preliminary data.</text>
</comment>
<evidence type="ECO:0000256" key="7">
    <source>
        <dbReference type="ARBA" id="ARBA00022723"/>
    </source>
</evidence>
<evidence type="ECO:0000256" key="6">
    <source>
        <dbReference type="ARBA" id="ARBA00022692"/>
    </source>
</evidence>
<evidence type="ECO:0000256" key="14">
    <source>
        <dbReference type="ARBA" id="ARBA00023136"/>
    </source>
</evidence>
<dbReference type="Gene3D" id="3.30.40.10">
    <property type="entry name" value="Zinc/RING finger domain, C3HC4 (zinc finger)"/>
    <property type="match status" value="1"/>
</dbReference>
<keyword evidence="15" id="KW-0576">Peroxisome</keyword>
<evidence type="ECO:0000256" key="19">
    <source>
        <dbReference type="SAM" id="MobiDB-lite"/>
    </source>
</evidence>
<dbReference type="Pfam" id="PF12796">
    <property type="entry name" value="Ank_2"/>
    <property type="match status" value="2"/>
</dbReference>
<comment type="pathway">
    <text evidence="2">Protein modification; protein ubiquitination.</text>
</comment>
<keyword evidence="5" id="KW-0813">Transport</keyword>
<evidence type="ECO:0000256" key="5">
    <source>
        <dbReference type="ARBA" id="ARBA00022448"/>
    </source>
</evidence>
<dbReference type="Gene3D" id="1.25.40.20">
    <property type="entry name" value="Ankyrin repeat-containing domain"/>
    <property type="match status" value="1"/>
</dbReference>
<dbReference type="InterPro" id="IPR036770">
    <property type="entry name" value="Ankyrin_rpt-contain_sf"/>
</dbReference>
<dbReference type="GO" id="GO:0008270">
    <property type="term" value="F:zinc ion binding"/>
    <property type="evidence" value="ECO:0007669"/>
    <property type="project" value="UniProtKB-KW"/>
</dbReference>
<keyword evidence="7" id="KW-0479">Metal-binding</keyword>
<dbReference type="SUPFAM" id="SSF48403">
    <property type="entry name" value="Ankyrin repeat"/>
    <property type="match status" value="1"/>
</dbReference>
<keyword evidence="6" id="KW-0812">Transmembrane</keyword>
<dbReference type="InterPro" id="IPR017375">
    <property type="entry name" value="PEX12"/>
</dbReference>
<accession>A0A9P6CJW0</accession>
<evidence type="ECO:0000256" key="13">
    <source>
        <dbReference type="ARBA" id="ARBA00023043"/>
    </source>
</evidence>
<dbReference type="InterPro" id="IPR001841">
    <property type="entry name" value="Znf_RING"/>
</dbReference>
<dbReference type="GO" id="GO:0004842">
    <property type="term" value="F:ubiquitin-protein transferase activity"/>
    <property type="evidence" value="ECO:0007669"/>
    <property type="project" value="TreeGrafter"/>
</dbReference>
<keyword evidence="9" id="KW-0863">Zinc-finger</keyword>
<dbReference type="SUPFAM" id="SSF51695">
    <property type="entry name" value="PLC-like phosphodiesterases"/>
    <property type="match status" value="1"/>
</dbReference>
<evidence type="ECO:0000256" key="10">
    <source>
        <dbReference type="ARBA" id="ARBA00022833"/>
    </source>
</evidence>
<dbReference type="InterPro" id="IPR002110">
    <property type="entry name" value="Ankyrin_rpt"/>
</dbReference>
<evidence type="ECO:0000256" key="15">
    <source>
        <dbReference type="ARBA" id="ARBA00023140"/>
    </source>
</evidence>
<dbReference type="InterPro" id="IPR006845">
    <property type="entry name" value="Pex_N"/>
</dbReference>
<evidence type="ECO:0000256" key="2">
    <source>
        <dbReference type="ARBA" id="ARBA00004906"/>
    </source>
</evidence>
<name>A0A9P6CJW0_9AGAR</name>
<keyword evidence="8" id="KW-0677">Repeat</keyword>
<evidence type="ECO:0000256" key="12">
    <source>
        <dbReference type="ARBA" id="ARBA00022989"/>
    </source>
</evidence>